<sequence length="341" mass="40089">MIEIALAFQDKDGKYVEHAGVVLASVFHHTSSPIHVHILHDASLTEVNKRKLTRLTTKHQHTISFYSITLPEDMLQVLANINSIDMWTHASMYRLLLPALIPSDKIIYLDCDVLVNIDIAELWQVELNEKYLGAIWDQGIMDVATIVSAKGLNPEIYFNSGVIVFALNNIRQNTNWYQEMLNFLRTFPDVTMPDQDVLNAVFGANYLPLDIRFNSFNMAIPNHDYNNKIVHFAGDEKCWNKDSSGFALYRKFLNLTPWRTFKAKLKRRRRKVSYVKRRFMRKSNRRIIYKRRIKIIRTRISPLSLFQLKLIRTIRRRKGTVINTRIQYQRRIKRKNTAPIR</sequence>
<dbReference type="InterPro" id="IPR002495">
    <property type="entry name" value="Glyco_trans_8"/>
</dbReference>
<dbReference type="GO" id="GO:0016757">
    <property type="term" value="F:glycosyltransferase activity"/>
    <property type="evidence" value="ECO:0007669"/>
    <property type="project" value="UniProtKB-KW"/>
</dbReference>
<keyword evidence="2" id="KW-0808">Transferase</keyword>
<dbReference type="GO" id="GO:0046872">
    <property type="term" value="F:metal ion binding"/>
    <property type="evidence" value="ECO:0007669"/>
    <property type="project" value="UniProtKB-KW"/>
</dbReference>
<comment type="caution">
    <text evidence="4">The sequence shown here is derived from an EMBL/GenBank/DDBJ whole genome shotgun (WGS) entry which is preliminary data.</text>
</comment>
<keyword evidence="1" id="KW-0328">Glycosyltransferase</keyword>
<evidence type="ECO:0000313" key="5">
    <source>
        <dbReference type="Proteomes" id="UP000187425"/>
    </source>
</evidence>
<evidence type="ECO:0000256" key="1">
    <source>
        <dbReference type="ARBA" id="ARBA00022676"/>
    </source>
</evidence>
<reference evidence="4 5" key="1">
    <citation type="submission" date="2016-11" db="EMBL/GenBank/DDBJ databases">
        <title>Paenibacillus species isolates.</title>
        <authorList>
            <person name="Beno S.M."/>
        </authorList>
    </citation>
    <scope>NUCLEOTIDE SEQUENCE [LARGE SCALE GENOMIC DNA]</scope>
    <source>
        <strain evidence="4 5">FSL H7-0443</strain>
    </source>
</reference>
<accession>A0A1R0ZQC6</accession>
<name>A0A1R0ZQC6_9BACL</name>
<keyword evidence="3" id="KW-0479">Metal-binding</keyword>
<evidence type="ECO:0008006" key="6">
    <source>
        <dbReference type="Google" id="ProtNLM"/>
    </source>
</evidence>
<evidence type="ECO:0000313" key="4">
    <source>
        <dbReference type="EMBL" id="OME74778.1"/>
    </source>
</evidence>
<organism evidence="4 5">
    <name type="scientific">Paenibacillus odorifer</name>
    <dbReference type="NCBI Taxonomy" id="189426"/>
    <lineage>
        <taxon>Bacteria</taxon>
        <taxon>Bacillati</taxon>
        <taxon>Bacillota</taxon>
        <taxon>Bacilli</taxon>
        <taxon>Bacillales</taxon>
        <taxon>Paenibacillaceae</taxon>
        <taxon>Paenibacillus</taxon>
    </lineage>
</organism>
<dbReference type="PANTHER" id="PTHR13778:SF47">
    <property type="entry name" value="LIPOPOLYSACCHARIDE 1,3-GALACTOSYLTRANSFERASE"/>
    <property type="match status" value="1"/>
</dbReference>
<dbReference type="RefSeq" id="WP_076283281.1">
    <property type="nucleotide sequence ID" value="NZ_MPTW01000001.1"/>
</dbReference>
<evidence type="ECO:0000256" key="3">
    <source>
        <dbReference type="ARBA" id="ARBA00022723"/>
    </source>
</evidence>
<dbReference type="InterPro" id="IPR050748">
    <property type="entry name" value="Glycosyltrans_8_dom-fam"/>
</dbReference>
<gene>
    <name evidence="4" type="ORF">BSK65_03695</name>
</gene>
<dbReference type="PANTHER" id="PTHR13778">
    <property type="entry name" value="GLYCOSYLTRANSFERASE 8 DOMAIN-CONTAINING PROTEIN"/>
    <property type="match status" value="1"/>
</dbReference>
<dbReference type="SUPFAM" id="SSF53448">
    <property type="entry name" value="Nucleotide-diphospho-sugar transferases"/>
    <property type="match status" value="1"/>
</dbReference>
<dbReference type="Pfam" id="PF01501">
    <property type="entry name" value="Glyco_transf_8"/>
    <property type="match status" value="1"/>
</dbReference>
<dbReference type="AlphaFoldDB" id="A0A1R0ZQC6"/>
<protein>
    <recommendedName>
        <fullName evidence="6">Glycosyl transferase family 8</fullName>
    </recommendedName>
</protein>
<proteinExistence type="predicted"/>
<dbReference type="Proteomes" id="UP000187425">
    <property type="component" value="Unassembled WGS sequence"/>
</dbReference>
<dbReference type="OrthoDB" id="5672604at2"/>
<evidence type="ECO:0000256" key="2">
    <source>
        <dbReference type="ARBA" id="ARBA00022679"/>
    </source>
</evidence>
<dbReference type="Gene3D" id="3.90.550.10">
    <property type="entry name" value="Spore Coat Polysaccharide Biosynthesis Protein SpsA, Chain A"/>
    <property type="match status" value="1"/>
</dbReference>
<dbReference type="InterPro" id="IPR029044">
    <property type="entry name" value="Nucleotide-diphossugar_trans"/>
</dbReference>
<dbReference type="EMBL" id="MPTW01000001">
    <property type="protein sequence ID" value="OME74778.1"/>
    <property type="molecule type" value="Genomic_DNA"/>
</dbReference>
<dbReference type="CDD" id="cd04194">
    <property type="entry name" value="GT8_A4GalT_like"/>
    <property type="match status" value="1"/>
</dbReference>